<sequence length="119" mass="13115">MFAPTMCRMSSVECEIFCLIFVMVKSHFAQLSMLIMLLANLSEVHASAGVFLKIGPVFITPHILLSAGVCKDLVEVNDCASDNLVLRLCSSETRRKVSASGSIRFKRDGRLTTSFLNNL</sequence>
<accession>A0A0H5QPX4</accession>
<dbReference type="AlphaFoldDB" id="A0A0H5QPX4"/>
<name>A0A0H5QPX4_9EUKA</name>
<dbReference type="EMBL" id="HACM01003024">
    <property type="protein sequence ID" value="CRZ03466.1"/>
    <property type="molecule type" value="Transcribed_RNA"/>
</dbReference>
<reference evidence="1" key="1">
    <citation type="submission" date="2015-04" db="EMBL/GenBank/DDBJ databases">
        <title>The genome sequence of the plant pathogenic Rhizarian Plasmodiophora brassicae reveals insights in its biotrophic life cycle and the origin of chitin synthesis.</title>
        <authorList>
            <person name="Schwelm A."/>
            <person name="Fogelqvist J."/>
            <person name="Knaust A."/>
            <person name="Julke S."/>
            <person name="Lilja T."/>
            <person name="Dhandapani V."/>
            <person name="Bonilla-Rosso G."/>
            <person name="Karlsson M."/>
            <person name="Shevchenko A."/>
            <person name="Choi S.R."/>
            <person name="Kim H.G."/>
            <person name="Park J.Y."/>
            <person name="Lim Y.P."/>
            <person name="Ludwig-Muller J."/>
            <person name="Dixelius C."/>
        </authorList>
    </citation>
    <scope>NUCLEOTIDE SEQUENCE</scope>
    <source>
        <tissue evidence="1">Potato root galls</tissue>
    </source>
</reference>
<organism evidence="1">
    <name type="scientific">Spongospora subterranea</name>
    <dbReference type="NCBI Taxonomy" id="70186"/>
    <lineage>
        <taxon>Eukaryota</taxon>
        <taxon>Sar</taxon>
        <taxon>Rhizaria</taxon>
        <taxon>Endomyxa</taxon>
        <taxon>Phytomyxea</taxon>
        <taxon>Plasmodiophorida</taxon>
        <taxon>Plasmodiophoridae</taxon>
        <taxon>Spongospora</taxon>
    </lineage>
</organism>
<proteinExistence type="predicted"/>
<evidence type="ECO:0000313" key="1">
    <source>
        <dbReference type="EMBL" id="CRZ03466.1"/>
    </source>
</evidence>
<protein>
    <submittedName>
        <fullName evidence="1">Uncharacterized protein</fullName>
    </submittedName>
</protein>